<evidence type="ECO:0000256" key="1">
    <source>
        <dbReference type="SAM" id="MobiDB-lite"/>
    </source>
</evidence>
<dbReference type="Proteomes" id="UP000266841">
    <property type="component" value="Unassembled WGS sequence"/>
</dbReference>
<comment type="caution">
    <text evidence="2">The sequence shown here is derived from an EMBL/GenBank/DDBJ whole genome shotgun (WGS) entry which is preliminary data.</text>
</comment>
<proteinExistence type="predicted"/>
<feature type="compositionally biased region" description="Basic residues" evidence="1">
    <location>
        <begin position="113"/>
        <end position="126"/>
    </location>
</feature>
<dbReference type="InterPro" id="IPR029063">
    <property type="entry name" value="SAM-dependent_MTases_sf"/>
</dbReference>
<feature type="region of interest" description="Disordered" evidence="1">
    <location>
        <begin position="85"/>
        <end position="130"/>
    </location>
</feature>
<dbReference type="EMBL" id="AGNL01013840">
    <property type="protein sequence ID" value="EJK66981.1"/>
    <property type="molecule type" value="Genomic_DNA"/>
</dbReference>
<keyword evidence="3" id="KW-1185">Reference proteome</keyword>
<dbReference type="SUPFAM" id="SSF53335">
    <property type="entry name" value="S-adenosyl-L-methionine-dependent methyltransferases"/>
    <property type="match status" value="1"/>
</dbReference>
<evidence type="ECO:0000313" key="2">
    <source>
        <dbReference type="EMBL" id="EJK66981.1"/>
    </source>
</evidence>
<organism evidence="2 3">
    <name type="scientific">Thalassiosira oceanica</name>
    <name type="common">Marine diatom</name>
    <dbReference type="NCBI Taxonomy" id="159749"/>
    <lineage>
        <taxon>Eukaryota</taxon>
        <taxon>Sar</taxon>
        <taxon>Stramenopiles</taxon>
        <taxon>Ochrophyta</taxon>
        <taxon>Bacillariophyta</taxon>
        <taxon>Coscinodiscophyceae</taxon>
        <taxon>Thalassiosirophycidae</taxon>
        <taxon>Thalassiosirales</taxon>
        <taxon>Thalassiosiraceae</taxon>
        <taxon>Thalassiosira</taxon>
    </lineage>
</organism>
<reference evidence="2 3" key="1">
    <citation type="journal article" date="2012" name="Genome Biol.">
        <title>Genome and low-iron response of an oceanic diatom adapted to chronic iron limitation.</title>
        <authorList>
            <person name="Lommer M."/>
            <person name="Specht M."/>
            <person name="Roy A.S."/>
            <person name="Kraemer L."/>
            <person name="Andreson R."/>
            <person name="Gutowska M.A."/>
            <person name="Wolf J."/>
            <person name="Bergner S.V."/>
            <person name="Schilhabel M.B."/>
            <person name="Klostermeier U.C."/>
            <person name="Beiko R.G."/>
            <person name="Rosenstiel P."/>
            <person name="Hippler M."/>
            <person name="Laroche J."/>
        </authorList>
    </citation>
    <scope>NUCLEOTIDE SEQUENCE [LARGE SCALE GENOMIC DNA]</scope>
    <source>
        <strain evidence="2 3">CCMP1005</strain>
    </source>
</reference>
<accession>K0T131</accession>
<protein>
    <submittedName>
        <fullName evidence="2">Uncharacterized protein</fullName>
    </submittedName>
</protein>
<gene>
    <name evidence="2" type="ORF">THAOC_12042</name>
</gene>
<sequence length="552" mass="60411">MHTSLYRQYSSDGPLCLLLTDNTPLRALILRALTILVPLVSRVPSVPCACRVPRREVVPLCPAASVASAGERACPWENIEFVRKPPEDRRTPPAAAAMHHGHHGHRQATATYRRNRKWPQKGRQARQARAASEGTEIIGRCASSFDGFAVGNEIIEEIELRVQAGDLTSARKRAFDCLVSTRVSPCPPEESIKRSYESATANLFRQEAYLELLKDVATSDKSDGFSGDDCTKIESLEIRDPLSFGIELPEKNHGSRVIEKWRECCSFFRPREGEICEDDLCCHLSPGLDNHLILPALREPSVTVGLPMERGVENVTIEQDGDLRMFDVSGVLWPAGYLLGLCLSNPTECGVSEVFDFLRRDNAVAVEIGSGVGFASISLAKALQSSKTCNTSELANQPFNLACSPPGPVIIATDIKDPSLALVTLNVQRNGVGGLVTAFKANHTDQDSMTQVLNTWARRGFDLVLGSSLQALFDATETLEAPLWATLDALVSKSNPDATVLLAHVKENERIELPVENGMFQIAKRISGDQFSMTTSSGSTSDFEIVVLRRAR</sequence>
<dbReference type="Gene3D" id="3.40.50.150">
    <property type="entry name" value="Vaccinia Virus protein VP39"/>
    <property type="match status" value="1"/>
</dbReference>
<dbReference type="AlphaFoldDB" id="K0T131"/>
<evidence type="ECO:0000313" key="3">
    <source>
        <dbReference type="Proteomes" id="UP000266841"/>
    </source>
</evidence>
<name>K0T131_THAOC</name>
<dbReference type="OrthoDB" id="44348at2759"/>